<reference evidence="1 2" key="1">
    <citation type="submission" date="2019-05" db="EMBL/GenBank/DDBJ databases">
        <title>Another draft genome of Portunus trituberculatus and its Hox gene families provides insights of decapod evolution.</title>
        <authorList>
            <person name="Jeong J.-H."/>
            <person name="Song I."/>
            <person name="Kim S."/>
            <person name="Choi T."/>
            <person name="Kim D."/>
            <person name="Ryu S."/>
            <person name="Kim W."/>
        </authorList>
    </citation>
    <scope>NUCLEOTIDE SEQUENCE [LARGE SCALE GENOMIC DNA]</scope>
    <source>
        <tissue evidence="1">Muscle</tissue>
    </source>
</reference>
<sequence>MTAWLVGGWAAGTLTLTRRQNTRTVTPGSPETMLPTYGKAMIEEKGLHNSGQAMSLAPLPALTNKFQGSDPP</sequence>
<evidence type="ECO:0000313" key="1">
    <source>
        <dbReference type="EMBL" id="MPC71260.1"/>
    </source>
</evidence>
<comment type="caution">
    <text evidence="1">The sequence shown here is derived from an EMBL/GenBank/DDBJ whole genome shotgun (WGS) entry which is preliminary data.</text>
</comment>
<proteinExistence type="predicted"/>
<evidence type="ECO:0000313" key="2">
    <source>
        <dbReference type="Proteomes" id="UP000324222"/>
    </source>
</evidence>
<dbReference type="AlphaFoldDB" id="A0A5B7HFU0"/>
<gene>
    <name evidence="1" type="ORF">E2C01_065531</name>
</gene>
<dbReference type="EMBL" id="VSRR010032590">
    <property type="protein sequence ID" value="MPC71260.1"/>
    <property type="molecule type" value="Genomic_DNA"/>
</dbReference>
<accession>A0A5B7HFU0</accession>
<protein>
    <submittedName>
        <fullName evidence="1">Uncharacterized protein</fullName>
    </submittedName>
</protein>
<name>A0A5B7HFU0_PORTR</name>
<dbReference type="Proteomes" id="UP000324222">
    <property type="component" value="Unassembled WGS sequence"/>
</dbReference>
<keyword evidence="2" id="KW-1185">Reference proteome</keyword>
<organism evidence="1 2">
    <name type="scientific">Portunus trituberculatus</name>
    <name type="common">Swimming crab</name>
    <name type="synonym">Neptunus trituberculatus</name>
    <dbReference type="NCBI Taxonomy" id="210409"/>
    <lineage>
        <taxon>Eukaryota</taxon>
        <taxon>Metazoa</taxon>
        <taxon>Ecdysozoa</taxon>
        <taxon>Arthropoda</taxon>
        <taxon>Crustacea</taxon>
        <taxon>Multicrustacea</taxon>
        <taxon>Malacostraca</taxon>
        <taxon>Eumalacostraca</taxon>
        <taxon>Eucarida</taxon>
        <taxon>Decapoda</taxon>
        <taxon>Pleocyemata</taxon>
        <taxon>Brachyura</taxon>
        <taxon>Eubrachyura</taxon>
        <taxon>Portunoidea</taxon>
        <taxon>Portunidae</taxon>
        <taxon>Portuninae</taxon>
        <taxon>Portunus</taxon>
    </lineage>
</organism>